<proteinExistence type="inferred from homology"/>
<sequence length="164" mass="18881">MTETKFETNGNQLTVTRIFNASIDLVWRTWTEADLLDQWWAPKPWESKTKRMTFEENGQRLYAMCGPKGEEHWGLTTYEIINKPSVFTGEDAFCDTNGNVNEEMPVAKFENKFHSTSTQTTVTVVTQYASEEHLKQVIQMGMKEGLSMAYENLDNLLINLKGQK</sequence>
<dbReference type="Proteomes" id="UP000642920">
    <property type="component" value="Unassembled WGS sequence"/>
</dbReference>
<evidence type="ECO:0000313" key="4">
    <source>
        <dbReference type="Proteomes" id="UP000642920"/>
    </source>
</evidence>
<evidence type="ECO:0000313" key="3">
    <source>
        <dbReference type="EMBL" id="MBL0764925.1"/>
    </source>
</evidence>
<gene>
    <name evidence="3" type="ORF">JKP34_06660</name>
</gene>
<dbReference type="RefSeq" id="WP_201918950.1">
    <property type="nucleotide sequence ID" value="NZ_JAERQG010000001.1"/>
</dbReference>
<keyword evidence="4" id="KW-1185">Reference proteome</keyword>
<comment type="similarity">
    <text evidence="1">Belongs to the AHA1 family.</text>
</comment>
<dbReference type="InterPro" id="IPR013538">
    <property type="entry name" value="ASHA1/2-like_C"/>
</dbReference>
<dbReference type="EMBL" id="JAERQG010000001">
    <property type="protein sequence ID" value="MBL0764925.1"/>
    <property type="molecule type" value="Genomic_DNA"/>
</dbReference>
<protein>
    <submittedName>
        <fullName evidence="3">SRPBCC domain-containing protein</fullName>
    </submittedName>
</protein>
<comment type="caution">
    <text evidence="3">The sequence shown here is derived from an EMBL/GenBank/DDBJ whole genome shotgun (WGS) entry which is preliminary data.</text>
</comment>
<dbReference type="SUPFAM" id="SSF55961">
    <property type="entry name" value="Bet v1-like"/>
    <property type="match status" value="1"/>
</dbReference>
<dbReference type="Pfam" id="PF08327">
    <property type="entry name" value="AHSA1"/>
    <property type="match status" value="1"/>
</dbReference>
<reference evidence="3" key="1">
    <citation type="submission" date="2021-01" db="EMBL/GenBank/DDBJ databases">
        <title>Marivirga sp. nov., isolated from intertidal surface sediments.</title>
        <authorList>
            <person name="Zhang M."/>
        </authorList>
    </citation>
    <scope>NUCLEOTIDE SEQUENCE</scope>
    <source>
        <strain evidence="3">SM1354</strain>
    </source>
</reference>
<dbReference type="InterPro" id="IPR023393">
    <property type="entry name" value="START-like_dom_sf"/>
</dbReference>
<evidence type="ECO:0000259" key="2">
    <source>
        <dbReference type="Pfam" id="PF08327"/>
    </source>
</evidence>
<evidence type="ECO:0000256" key="1">
    <source>
        <dbReference type="ARBA" id="ARBA00006817"/>
    </source>
</evidence>
<accession>A0A937A9U8</accession>
<dbReference type="Gene3D" id="3.30.530.20">
    <property type="match status" value="1"/>
</dbReference>
<organism evidence="3 4">
    <name type="scientific">Marivirga atlantica</name>
    <dbReference type="NCBI Taxonomy" id="1548457"/>
    <lineage>
        <taxon>Bacteria</taxon>
        <taxon>Pseudomonadati</taxon>
        <taxon>Bacteroidota</taxon>
        <taxon>Cytophagia</taxon>
        <taxon>Cytophagales</taxon>
        <taxon>Marivirgaceae</taxon>
        <taxon>Marivirga</taxon>
    </lineage>
</organism>
<name>A0A937A9U8_9BACT</name>
<dbReference type="AlphaFoldDB" id="A0A937A9U8"/>
<feature type="domain" description="Activator of Hsp90 ATPase homologue 1/2-like C-terminal" evidence="2">
    <location>
        <begin position="20"/>
        <end position="157"/>
    </location>
</feature>